<dbReference type="InterPro" id="IPR027417">
    <property type="entry name" value="P-loop_NTPase"/>
</dbReference>
<dbReference type="AlphaFoldDB" id="A0A9N9J4W9"/>
<feature type="non-terminal residue" evidence="1">
    <location>
        <position position="271"/>
    </location>
</feature>
<keyword evidence="2" id="KW-1185">Reference proteome</keyword>
<dbReference type="PANTHER" id="PTHR22605">
    <property type="entry name" value="RZ-TYPE DOMAIN-CONTAINING PROTEIN"/>
    <property type="match status" value="1"/>
</dbReference>
<feature type="non-terminal residue" evidence="1">
    <location>
        <position position="1"/>
    </location>
</feature>
<protein>
    <submittedName>
        <fullName evidence="1">13719_t:CDS:1</fullName>
    </submittedName>
</protein>
<dbReference type="PANTHER" id="PTHR22605:SF1">
    <property type="entry name" value="RZ-TYPE DOMAIN-CONTAINING PROTEIN"/>
    <property type="match status" value="1"/>
</dbReference>
<organism evidence="1 2">
    <name type="scientific">Acaulospora morrowiae</name>
    <dbReference type="NCBI Taxonomy" id="94023"/>
    <lineage>
        <taxon>Eukaryota</taxon>
        <taxon>Fungi</taxon>
        <taxon>Fungi incertae sedis</taxon>
        <taxon>Mucoromycota</taxon>
        <taxon>Glomeromycotina</taxon>
        <taxon>Glomeromycetes</taxon>
        <taxon>Diversisporales</taxon>
        <taxon>Acaulosporaceae</taxon>
        <taxon>Acaulospora</taxon>
    </lineage>
</organism>
<dbReference type="InterPro" id="IPR031248">
    <property type="entry name" value="RNF213"/>
</dbReference>
<reference evidence="1" key="1">
    <citation type="submission" date="2021-06" db="EMBL/GenBank/DDBJ databases">
        <authorList>
            <person name="Kallberg Y."/>
            <person name="Tangrot J."/>
            <person name="Rosling A."/>
        </authorList>
    </citation>
    <scope>NUCLEOTIDE SEQUENCE</scope>
    <source>
        <strain evidence="1">CL551</strain>
    </source>
</reference>
<evidence type="ECO:0000313" key="2">
    <source>
        <dbReference type="Proteomes" id="UP000789342"/>
    </source>
</evidence>
<dbReference type="Proteomes" id="UP000789342">
    <property type="component" value="Unassembled WGS sequence"/>
</dbReference>
<dbReference type="SUPFAM" id="SSF52540">
    <property type="entry name" value="P-loop containing nucleoside triphosphate hydrolases"/>
    <property type="match status" value="1"/>
</dbReference>
<dbReference type="OrthoDB" id="2406744at2759"/>
<dbReference type="Gene3D" id="3.40.50.300">
    <property type="entry name" value="P-loop containing nucleotide triphosphate hydrolases"/>
    <property type="match status" value="1"/>
</dbReference>
<gene>
    <name evidence="1" type="ORF">AMORRO_LOCUS16125</name>
</gene>
<name>A0A9N9J4W9_9GLOM</name>
<comment type="caution">
    <text evidence="1">The sequence shown here is derived from an EMBL/GenBank/DDBJ whole genome shotgun (WGS) entry which is preliminary data.</text>
</comment>
<dbReference type="EMBL" id="CAJVPV010042382">
    <property type="protein sequence ID" value="CAG8763891.1"/>
    <property type="molecule type" value="Genomic_DNA"/>
</dbReference>
<dbReference type="GO" id="GO:0016887">
    <property type="term" value="F:ATP hydrolysis activity"/>
    <property type="evidence" value="ECO:0007669"/>
    <property type="project" value="InterPro"/>
</dbReference>
<sequence length="271" mass="31122">LCYQARFYDQNLRIEYCKEICKTYNEFEDIRKDLTSDYYEKVIRKEQMDFMRRMSKPPQVAANEALLENVLVMIVCILTKIPVFVVGAPGASKSLAIRLVSQNLRGGDSDDPYFKTLPQVYVIPYQGSSSSTTDGLVKVFMKAEEYQKTNSKDFPLITVVLLDEVGLAETSPHNPLKVLHSLLEPSYPQEFPNVSVIGISNWRLDNSKSSRALLIQRPKFERKDLNNTAKLLLKLERFQLPCYDKVKILHALSESYLKYEKGQPIKNFHGL</sequence>
<accession>A0A9N9J4W9</accession>
<evidence type="ECO:0000313" key="1">
    <source>
        <dbReference type="EMBL" id="CAG8763891.1"/>
    </source>
</evidence>
<dbReference type="GO" id="GO:0004842">
    <property type="term" value="F:ubiquitin-protein transferase activity"/>
    <property type="evidence" value="ECO:0007669"/>
    <property type="project" value="InterPro"/>
</dbReference>
<proteinExistence type="predicted"/>